<dbReference type="InterPro" id="IPR031571">
    <property type="entry name" value="RcpC_dom"/>
</dbReference>
<feature type="region of interest" description="Disordered" evidence="1">
    <location>
        <begin position="251"/>
        <end position="279"/>
    </location>
</feature>
<accession>A0A6N7LQ60</accession>
<dbReference type="InterPro" id="IPR017592">
    <property type="entry name" value="Pilus_assmbl_Flp-typ_CpaB"/>
</dbReference>
<dbReference type="Pfam" id="PF16976">
    <property type="entry name" value="RcpC"/>
    <property type="match status" value="1"/>
</dbReference>
<evidence type="ECO:0000259" key="2">
    <source>
        <dbReference type="SMART" id="SM00858"/>
    </source>
</evidence>
<dbReference type="AlphaFoldDB" id="A0A6N7LQ60"/>
<evidence type="ECO:0000313" key="3">
    <source>
        <dbReference type="EMBL" id="MQX52389.1"/>
    </source>
</evidence>
<dbReference type="CDD" id="cd11614">
    <property type="entry name" value="SAF_CpaB_FlgA_like"/>
    <property type="match status" value="1"/>
</dbReference>
<dbReference type="NCBIfam" id="TIGR03177">
    <property type="entry name" value="pilus_cpaB"/>
    <property type="match status" value="1"/>
</dbReference>
<dbReference type="Proteomes" id="UP000469421">
    <property type="component" value="Unassembled WGS sequence"/>
</dbReference>
<gene>
    <name evidence="3" type="primary">cpaB</name>
    <name evidence="3" type="ORF">GFN93_03955</name>
</gene>
<evidence type="ECO:0000313" key="4">
    <source>
        <dbReference type="Proteomes" id="UP000469421"/>
    </source>
</evidence>
<dbReference type="Pfam" id="PF08666">
    <property type="entry name" value="SAF"/>
    <property type="match status" value="1"/>
</dbReference>
<proteinExistence type="predicted"/>
<keyword evidence="4" id="KW-1185">Reference proteome</keyword>
<name>A0A6N7LQ60_9GAMM</name>
<protein>
    <submittedName>
        <fullName evidence="3">Flp pilus assembly protein CpaB</fullName>
    </submittedName>
</protein>
<sequence>MGSRLLYMLPALVVALVALILAVVGLSRNPASSLAVAPDDKARVAQEQQAPAFRYWVVTESLNIGDELTEDSLAVVSSPAPIANVLTADEDVVGKELRQFARPGELLSRNHLEPGGTLPGTLPAGYRALAVAVDDVVMAGGLVTPGDLVDVVVAFRKGDGERDNPAAMVLLSNVQVLAVKGAMAEAQSGQDREQQRRNNTVVLAVPSDKMPAVLLAEEEGALRLAVVASKDKSLAAGGSGKPVYYRDLFPGKSAPVRKSAPGQRVEVYEGSDSRSTYVR</sequence>
<dbReference type="RefSeq" id="WP_153499108.1">
    <property type="nucleotide sequence ID" value="NZ_WIRE01000001.1"/>
</dbReference>
<reference evidence="3 4" key="1">
    <citation type="submission" date="2019-10" db="EMBL/GenBank/DDBJ databases">
        <title>Alcanivorax sp.PA15-N-34 draft genome sequence.</title>
        <authorList>
            <person name="Liao X."/>
            <person name="Shao Z."/>
        </authorList>
    </citation>
    <scope>NUCLEOTIDE SEQUENCE [LARGE SCALE GENOMIC DNA]</scope>
    <source>
        <strain evidence="3 4">PA15-N-34</strain>
    </source>
</reference>
<dbReference type="InterPro" id="IPR013974">
    <property type="entry name" value="SAF"/>
</dbReference>
<feature type="domain" description="SAF" evidence="2">
    <location>
        <begin position="53"/>
        <end position="113"/>
    </location>
</feature>
<dbReference type="EMBL" id="WIRE01000001">
    <property type="protein sequence ID" value="MQX52389.1"/>
    <property type="molecule type" value="Genomic_DNA"/>
</dbReference>
<organism evidence="3 4">
    <name type="scientific">Alcanivorax sediminis</name>
    <dbReference type="NCBI Taxonomy" id="2663008"/>
    <lineage>
        <taxon>Bacteria</taxon>
        <taxon>Pseudomonadati</taxon>
        <taxon>Pseudomonadota</taxon>
        <taxon>Gammaproteobacteria</taxon>
        <taxon>Oceanospirillales</taxon>
        <taxon>Alcanivoracaceae</taxon>
        <taxon>Alcanivorax</taxon>
    </lineage>
</organism>
<comment type="caution">
    <text evidence="3">The sequence shown here is derived from an EMBL/GenBank/DDBJ whole genome shotgun (WGS) entry which is preliminary data.</text>
</comment>
<evidence type="ECO:0000256" key="1">
    <source>
        <dbReference type="SAM" id="MobiDB-lite"/>
    </source>
</evidence>
<dbReference type="SMART" id="SM00858">
    <property type="entry name" value="SAF"/>
    <property type="match status" value="1"/>
</dbReference>